<proteinExistence type="predicted"/>
<gene>
    <name evidence="2" type="ORF">SAMN05428963_10515</name>
</gene>
<dbReference type="PANTHER" id="PTHR12862">
    <property type="entry name" value="BADF TYPE ATPASE DOMAIN-CONTAINING PROTEIN"/>
    <property type="match status" value="1"/>
</dbReference>
<organism evidence="2 3">
    <name type="scientific">Consotaella salsifontis</name>
    <dbReference type="NCBI Taxonomy" id="1365950"/>
    <lineage>
        <taxon>Bacteria</taxon>
        <taxon>Pseudomonadati</taxon>
        <taxon>Pseudomonadota</taxon>
        <taxon>Alphaproteobacteria</taxon>
        <taxon>Hyphomicrobiales</taxon>
        <taxon>Aurantimonadaceae</taxon>
        <taxon>Consotaella</taxon>
    </lineage>
</organism>
<feature type="domain" description="ATPase BadF/BadG/BcrA/BcrD type" evidence="1">
    <location>
        <begin position="15"/>
        <end position="296"/>
    </location>
</feature>
<keyword evidence="3" id="KW-1185">Reference proteome</keyword>
<evidence type="ECO:0000259" key="1">
    <source>
        <dbReference type="Pfam" id="PF01869"/>
    </source>
</evidence>
<dbReference type="Gene3D" id="3.30.420.40">
    <property type="match status" value="2"/>
</dbReference>
<evidence type="ECO:0000313" key="3">
    <source>
        <dbReference type="Proteomes" id="UP000190135"/>
    </source>
</evidence>
<name>A0A1T4QFC6_9HYPH</name>
<dbReference type="PANTHER" id="PTHR12862:SF0">
    <property type="entry name" value="N-ACETYL-D-GLUCOSAMINE KINASE"/>
    <property type="match status" value="1"/>
</dbReference>
<dbReference type="RefSeq" id="WP_165690815.1">
    <property type="nucleotide sequence ID" value="NZ_FUXL01000005.1"/>
</dbReference>
<dbReference type="InterPro" id="IPR039758">
    <property type="entry name" value="NAGK-like"/>
</dbReference>
<dbReference type="GO" id="GO:0045127">
    <property type="term" value="F:N-acetylglucosamine kinase activity"/>
    <property type="evidence" value="ECO:0007669"/>
    <property type="project" value="InterPro"/>
</dbReference>
<dbReference type="InterPro" id="IPR002731">
    <property type="entry name" value="ATPase_BadF"/>
</dbReference>
<dbReference type="EMBL" id="FUXL01000005">
    <property type="protein sequence ID" value="SKA02346.1"/>
    <property type="molecule type" value="Genomic_DNA"/>
</dbReference>
<dbReference type="SUPFAM" id="SSF53067">
    <property type="entry name" value="Actin-like ATPase domain"/>
    <property type="match status" value="1"/>
</dbReference>
<dbReference type="InterPro" id="IPR043129">
    <property type="entry name" value="ATPase_NBD"/>
</dbReference>
<protein>
    <submittedName>
        <fullName evidence="2">BadF-type ATPase</fullName>
    </submittedName>
</protein>
<sequence length="330" mass="34637">MPHEAQLHEHAPILVGADVGASKTRIRIESAVDRQPLADITHASTGWSELGDTERARALSAAIAEAVSPFGRVAAMVAGVHGADSVQQLVMLGEPLGERYSLVRVLNDSHLVILAHGAWSGTGVIAGTGSSATATLPGGGVLTVGGWGWIFGDEGGAVGLVRSAAQRVLAAYDRADDDPLTPLLLRALDVDHPHAMSHRLATTEPRLWAGAAHVVFEAWQAGSWRAGEIIRDHGGALANLVALLRTRGGDTQTVVCAGGVITNQPLLFAAFEEALRQRVGRDIEVALLEEPPVKGAMNLARRLHQTSSGAQAAPDIHAAISVVHQTERVR</sequence>
<accession>A0A1T4QFC6</accession>
<evidence type="ECO:0000313" key="2">
    <source>
        <dbReference type="EMBL" id="SKA02346.1"/>
    </source>
</evidence>
<dbReference type="Proteomes" id="UP000190135">
    <property type="component" value="Unassembled WGS sequence"/>
</dbReference>
<reference evidence="2 3" key="1">
    <citation type="submission" date="2017-02" db="EMBL/GenBank/DDBJ databases">
        <authorList>
            <person name="Peterson S.W."/>
        </authorList>
    </citation>
    <scope>NUCLEOTIDE SEQUENCE [LARGE SCALE GENOMIC DNA]</scope>
    <source>
        <strain evidence="2 3">USBA 369</strain>
    </source>
</reference>
<dbReference type="AlphaFoldDB" id="A0A1T4QFC6"/>
<dbReference type="STRING" id="1365950.SAMN05428963_10515"/>
<dbReference type="Pfam" id="PF01869">
    <property type="entry name" value="BcrAD_BadFG"/>
    <property type="match status" value="1"/>
</dbReference>